<dbReference type="GO" id="GO:0016539">
    <property type="term" value="P:intein-mediated protein splicing"/>
    <property type="evidence" value="ECO:0007669"/>
    <property type="project" value="InterPro"/>
</dbReference>
<dbReference type="GO" id="GO:0003887">
    <property type="term" value="F:DNA-directed DNA polymerase activity"/>
    <property type="evidence" value="ECO:0007669"/>
    <property type="project" value="UniProtKB-KW"/>
</dbReference>
<evidence type="ECO:0000256" key="5">
    <source>
        <dbReference type="ARBA" id="ARBA00022801"/>
    </source>
</evidence>
<dbReference type="RefSeq" id="YP_009873923.1">
    <property type="nucleotide sequence ID" value="NC_049340.1"/>
</dbReference>
<protein>
    <recommendedName>
        <fullName evidence="1">DNA-directed DNA polymerase</fullName>
        <ecNumber evidence="1">2.7.7.7</ecNumber>
    </recommendedName>
</protein>
<dbReference type="KEGG" id="vg:55803044"/>
<sequence length="263" mass="30235">MVGSEYNNLMQKNEHDDLMNILIAGDYTTMSDDDLIKTYKHAKKMQDFYKMMQLCCKLLCNSVYGGFGTASLRYFLQAVASDITAEGRNVTQLVDKMANQYFQKSWQKDSNWFNELKDKFPNIIPDSLQAPHPIKKDICIYADTDSVVGDSILRLSDGRSIKIEDLFKESKYTHTDHKGNEFATPTVNILNYTKDNELYYAKPKHIVRHKVSKAKWKLKTKSGKEIIVTNDHSMIVFRSGEQLTVKPSEILKTDKILVIKDGR</sequence>
<dbReference type="SUPFAM" id="SSF56672">
    <property type="entry name" value="DNA/RNA polymerases"/>
    <property type="match status" value="1"/>
</dbReference>
<dbReference type="InterPro" id="IPR003587">
    <property type="entry name" value="Hint_dom_N"/>
</dbReference>
<feature type="domain" description="Hint" evidence="7">
    <location>
        <begin position="144"/>
        <end position="260"/>
    </location>
</feature>
<name>A0A5S9HXP1_9CAUD</name>
<dbReference type="SUPFAM" id="SSF51294">
    <property type="entry name" value="Hedgehog/intein (Hint) domain"/>
    <property type="match status" value="1"/>
</dbReference>
<dbReference type="SMART" id="SM00306">
    <property type="entry name" value="HintN"/>
    <property type="match status" value="1"/>
</dbReference>
<dbReference type="InterPro" id="IPR023211">
    <property type="entry name" value="DNA_pol_palm_dom_sf"/>
</dbReference>
<dbReference type="GO" id="GO:0000166">
    <property type="term" value="F:nucleotide binding"/>
    <property type="evidence" value="ECO:0007669"/>
    <property type="project" value="InterPro"/>
</dbReference>
<dbReference type="GO" id="GO:0016787">
    <property type="term" value="F:hydrolase activity"/>
    <property type="evidence" value="ECO:0007669"/>
    <property type="project" value="UniProtKB-KW"/>
</dbReference>
<keyword evidence="9" id="KW-1185">Reference proteome</keyword>
<dbReference type="GeneID" id="55803044"/>
<dbReference type="InterPro" id="IPR006134">
    <property type="entry name" value="DNA-dir_DNA_pol_B_multi_dom"/>
</dbReference>
<keyword evidence="2" id="KW-0808">Transferase</keyword>
<evidence type="ECO:0000256" key="4">
    <source>
        <dbReference type="ARBA" id="ARBA00022722"/>
    </source>
</evidence>
<reference evidence="8 9" key="1">
    <citation type="journal article" date="2019" name="Arch. Virol.">
        <title>A novel jumbo Tenacibaculum maritimum lytic phage with head-fiber-like appendages.</title>
        <authorList>
            <person name="Kawato Y."/>
            <person name="Istiqomah I."/>
            <person name="Gaafar A.Y."/>
            <person name="Hanaoka M."/>
            <person name="Ishimaru K."/>
            <person name="Yasuike M."/>
            <person name="Nishiki I."/>
            <person name="Nakamura Y."/>
            <person name="Fujiwara A."/>
            <person name="Nakai T."/>
        </authorList>
    </citation>
    <scope>NUCLEOTIDE SEQUENCE [LARGE SCALE GENOMIC DNA]</scope>
    <source>
        <strain evidence="8 9">PTm1</strain>
    </source>
</reference>
<evidence type="ECO:0000259" key="7">
    <source>
        <dbReference type="SMART" id="SM00306"/>
    </source>
</evidence>
<dbReference type="InterPro" id="IPR043502">
    <property type="entry name" value="DNA/RNA_pol_sf"/>
</dbReference>
<dbReference type="InterPro" id="IPR036844">
    <property type="entry name" value="Hint_dom_sf"/>
</dbReference>
<keyword evidence="3" id="KW-0548">Nucleotidyltransferase</keyword>
<dbReference type="PROSITE" id="PS50817">
    <property type="entry name" value="INTEIN_N_TER"/>
    <property type="match status" value="1"/>
</dbReference>
<dbReference type="NCBIfam" id="TIGR01445">
    <property type="entry name" value="intein_Nterm"/>
    <property type="match status" value="1"/>
</dbReference>
<evidence type="ECO:0000256" key="2">
    <source>
        <dbReference type="ARBA" id="ARBA00022679"/>
    </source>
</evidence>
<organism evidence="8 9">
    <name type="scientific">Tenacibaculum phage PTm1</name>
    <dbReference type="NCBI Taxonomy" id="2547425"/>
    <lineage>
        <taxon>Viruses</taxon>
        <taxon>Duplodnaviria</taxon>
        <taxon>Heunggongvirae</taxon>
        <taxon>Uroviricota</taxon>
        <taxon>Caudoviricetes</taxon>
        <taxon>Shirahamavirus</taxon>
        <taxon>Shirahamavirus PTm1</taxon>
    </lineage>
</organism>
<dbReference type="Gene3D" id="2.170.16.10">
    <property type="entry name" value="Hedgehog/Intein (Hint) domain"/>
    <property type="match status" value="1"/>
</dbReference>
<dbReference type="Pfam" id="PF00136">
    <property type="entry name" value="DNA_pol_B"/>
    <property type="match status" value="1"/>
</dbReference>
<dbReference type="GO" id="GO:0004518">
    <property type="term" value="F:nuclease activity"/>
    <property type="evidence" value="ECO:0007669"/>
    <property type="project" value="UniProtKB-KW"/>
</dbReference>
<evidence type="ECO:0000256" key="6">
    <source>
        <dbReference type="ARBA" id="ARBA00022932"/>
    </source>
</evidence>
<dbReference type="EC" id="2.7.7.7" evidence="1"/>
<dbReference type="EMBL" id="AP019524">
    <property type="protein sequence ID" value="BBI90631.1"/>
    <property type="molecule type" value="Genomic_DNA"/>
</dbReference>
<evidence type="ECO:0000313" key="8">
    <source>
        <dbReference type="EMBL" id="BBI90631.1"/>
    </source>
</evidence>
<evidence type="ECO:0000256" key="1">
    <source>
        <dbReference type="ARBA" id="ARBA00012417"/>
    </source>
</evidence>
<accession>A0A5S9HXP1</accession>
<keyword evidence="6" id="KW-0239">DNA-directed DNA polymerase</keyword>
<dbReference type="CDD" id="cd00081">
    <property type="entry name" value="Hint"/>
    <property type="match status" value="1"/>
</dbReference>
<keyword evidence="5" id="KW-0378">Hydrolase</keyword>
<evidence type="ECO:0000313" key="9">
    <source>
        <dbReference type="Proteomes" id="UP000422648"/>
    </source>
</evidence>
<proteinExistence type="predicted"/>
<dbReference type="Gene3D" id="3.90.1600.10">
    <property type="entry name" value="Palm domain of DNA polymerase"/>
    <property type="match status" value="1"/>
</dbReference>
<dbReference type="Proteomes" id="UP000422648">
    <property type="component" value="Segment"/>
</dbReference>
<dbReference type="GO" id="GO:0003677">
    <property type="term" value="F:DNA binding"/>
    <property type="evidence" value="ECO:0007669"/>
    <property type="project" value="InterPro"/>
</dbReference>
<keyword evidence="4" id="KW-0540">Nuclease</keyword>
<evidence type="ECO:0000256" key="3">
    <source>
        <dbReference type="ARBA" id="ARBA00022695"/>
    </source>
</evidence>
<dbReference type="InterPro" id="IPR006141">
    <property type="entry name" value="Intein_N"/>
</dbReference>